<gene>
    <name evidence="2" type="ORF">CDV36_015896</name>
</gene>
<accession>A0A3M2R5J4</accession>
<evidence type="ECO:0000313" key="2">
    <source>
        <dbReference type="EMBL" id="RMJ00553.1"/>
    </source>
</evidence>
<dbReference type="PANTHER" id="PTHR21310">
    <property type="entry name" value="AMINOGLYCOSIDE PHOSPHOTRANSFERASE-RELATED-RELATED"/>
    <property type="match status" value="1"/>
</dbReference>
<keyword evidence="3" id="KW-1185">Reference proteome</keyword>
<comment type="caution">
    <text evidence="2">The sequence shown here is derived from an EMBL/GenBank/DDBJ whole genome shotgun (WGS) entry which is preliminary data.</text>
</comment>
<dbReference type="SUPFAM" id="SSF56112">
    <property type="entry name" value="Protein kinase-like (PK-like)"/>
    <property type="match status" value="1"/>
</dbReference>
<feature type="domain" description="Aminoglycoside phosphotransferase" evidence="1">
    <location>
        <begin position="98"/>
        <end position="234"/>
    </location>
</feature>
<dbReference type="AlphaFoldDB" id="A0A3M2R5J4"/>
<protein>
    <recommendedName>
        <fullName evidence="1">Aminoglycoside phosphotransferase domain-containing protein</fullName>
    </recommendedName>
</protein>
<proteinExistence type="predicted"/>
<dbReference type="Pfam" id="PF01636">
    <property type="entry name" value="APH"/>
    <property type="match status" value="1"/>
</dbReference>
<dbReference type="Gene3D" id="3.90.1200.10">
    <property type="match status" value="1"/>
</dbReference>
<dbReference type="InterPro" id="IPR011009">
    <property type="entry name" value="Kinase-like_dom_sf"/>
</dbReference>
<evidence type="ECO:0000313" key="3">
    <source>
        <dbReference type="Proteomes" id="UP000277212"/>
    </source>
</evidence>
<reference evidence="2 3" key="1">
    <citation type="submission" date="2017-06" db="EMBL/GenBank/DDBJ databases">
        <title>Comparative genomic analysis of Ambrosia Fusariam Clade fungi.</title>
        <authorList>
            <person name="Stajich J.E."/>
            <person name="Carrillo J."/>
            <person name="Kijimoto T."/>
            <person name="Eskalen A."/>
            <person name="O'Donnell K."/>
            <person name="Kasson M."/>
        </authorList>
    </citation>
    <scope>NUCLEOTIDE SEQUENCE [LARGE SCALE GENOMIC DNA]</scope>
    <source>
        <strain evidence="2">UCR3666</strain>
    </source>
</reference>
<dbReference type="STRING" id="2010991.A0A3M2R5J4"/>
<name>A0A3M2R5J4_9HYPO</name>
<dbReference type="InterPro" id="IPR051678">
    <property type="entry name" value="AGP_Transferase"/>
</dbReference>
<organism evidence="2 3">
    <name type="scientific">Fusarium kuroshium</name>
    <dbReference type="NCBI Taxonomy" id="2010991"/>
    <lineage>
        <taxon>Eukaryota</taxon>
        <taxon>Fungi</taxon>
        <taxon>Dikarya</taxon>
        <taxon>Ascomycota</taxon>
        <taxon>Pezizomycotina</taxon>
        <taxon>Sordariomycetes</taxon>
        <taxon>Hypocreomycetidae</taxon>
        <taxon>Hypocreales</taxon>
        <taxon>Nectriaceae</taxon>
        <taxon>Fusarium</taxon>
        <taxon>Fusarium solani species complex</taxon>
    </lineage>
</organism>
<dbReference type="OrthoDB" id="5598852at2759"/>
<dbReference type="Proteomes" id="UP000277212">
    <property type="component" value="Unassembled WGS sequence"/>
</dbReference>
<sequence>MDLSVYSAENAINQFFAVHTCVTRQQCDDYATHLVEGTVRPVAVQGSFSYTLTAGADQSKIIQFRAAGADLDRGILDLARQVHEQVVPPYTFHGLLCGKIPVYEMEKVSGIPYVKVKPVDPSSDTGPQHYTTVTDLARFFATSWNGRQHIDPDAIEAIRRDYQARIELLSRYLPDRFQKNLRMVREGLSLLFDKLYPFTLNHGDLSGLNVFVDPNTGHITGILDWPEATICPFGISLWGLENFLGFMDGRGWHYYPNCDNLRSVFWQTFELATGTLSHDEKHRIQIARMAGLFLRYGFTWANGSQERVEEGTIAFRYLDAFCATGD</sequence>
<dbReference type="PANTHER" id="PTHR21310:SF15">
    <property type="entry name" value="AMINOGLYCOSIDE PHOSPHOTRANSFERASE DOMAIN-CONTAINING PROTEIN"/>
    <property type="match status" value="1"/>
</dbReference>
<dbReference type="EMBL" id="NKUJ01000693">
    <property type="protein sequence ID" value="RMJ00553.1"/>
    <property type="molecule type" value="Genomic_DNA"/>
</dbReference>
<dbReference type="InterPro" id="IPR002575">
    <property type="entry name" value="Aminoglycoside_PTrfase"/>
</dbReference>
<evidence type="ECO:0000259" key="1">
    <source>
        <dbReference type="Pfam" id="PF01636"/>
    </source>
</evidence>